<evidence type="ECO:0000256" key="5">
    <source>
        <dbReference type="ARBA" id="ARBA00022759"/>
    </source>
</evidence>
<dbReference type="SUPFAM" id="SSF50630">
    <property type="entry name" value="Acid proteases"/>
    <property type="match status" value="1"/>
</dbReference>
<evidence type="ECO:0000256" key="13">
    <source>
        <dbReference type="SAM" id="Phobius"/>
    </source>
</evidence>
<dbReference type="InterPro" id="IPR036397">
    <property type="entry name" value="RNaseH_sf"/>
</dbReference>
<dbReference type="Gene3D" id="3.30.420.10">
    <property type="entry name" value="Ribonuclease H-like superfamily/Ribonuclease H"/>
    <property type="match status" value="1"/>
</dbReference>
<evidence type="ECO:0000259" key="15">
    <source>
        <dbReference type="PROSITE" id="PS50878"/>
    </source>
</evidence>
<keyword evidence="3" id="KW-0548">Nucleotidyltransferase</keyword>
<dbReference type="PROSITE" id="PS50175">
    <property type="entry name" value="ASP_PROT_RETROV"/>
    <property type="match status" value="1"/>
</dbReference>
<evidence type="ECO:0000256" key="2">
    <source>
        <dbReference type="ARBA" id="ARBA00022679"/>
    </source>
</evidence>
<keyword evidence="5" id="KW-0255">Endonuclease</keyword>
<dbReference type="InterPro" id="IPR043502">
    <property type="entry name" value="DNA/RNA_pol_sf"/>
</dbReference>
<proteinExistence type="predicted"/>
<dbReference type="Pfam" id="PF17919">
    <property type="entry name" value="RT_RNaseH_2"/>
    <property type="match status" value="1"/>
</dbReference>
<dbReference type="PROSITE" id="PS50994">
    <property type="entry name" value="INTEGRASE"/>
    <property type="match status" value="1"/>
</dbReference>
<dbReference type="GO" id="GO:0003964">
    <property type="term" value="F:RNA-directed DNA polymerase activity"/>
    <property type="evidence" value="ECO:0007669"/>
    <property type="project" value="UniProtKB-KW"/>
</dbReference>
<gene>
    <name evidence="17" type="ORF">ANCDUO_15024</name>
</gene>
<evidence type="ECO:0000313" key="18">
    <source>
        <dbReference type="Proteomes" id="UP000054047"/>
    </source>
</evidence>
<feature type="compositionally biased region" description="Polar residues" evidence="12">
    <location>
        <begin position="1834"/>
        <end position="1848"/>
    </location>
</feature>
<evidence type="ECO:0000256" key="8">
    <source>
        <dbReference type="ARBA" id="ARBA00022884"/>
    </source>
</evidence>
<dbReference type="InterPro" id="IPR041577">
    <property type="entry name" value="RT_RNaseH_2"/>
</dbReference>
<dbReference type="OrthoDB" id="5868531at2759"/>
<dbReference type="Pfam" id="PF13975">
    <property type="entry name" value="gag-asp_proteas"/>
    <property type="match status" value="1"/>
</dbReference>
<dbReference type="Gene3D" id="1.10.340.70">
    <property type="match status" value="1"/>
</dbReference>
<name>A0A0C2CYC3_9BILA</name>
<dbReference type="CDD" id="cd00303">
    <property type="entry name" value="retropepsin_like"/>
    <property type="match status" value="1"/>
</dbReference>
<dbReference type="GO" id="GO:0004519">
    <property type="term" value="F:endonuclease activity"/>
    <property type="evidence" value="ECO:0007669"/>
    <property type="project" value="UniProtKB-KW"/>
</dbReference>
<keyword evidence="7" id="KW-0460">Magnesium</keyword>
<feature type="transmembrane region" description="Helical" evidence="13">
    <location>
        <begin position="528"/>
        <end position="546"/>
    </location>
</feature>
<feature type="domain" description="Reverse transcriptase" evidence="15">
    <location>
        <begin position="991"/>
        <end position="1171"/>
    </location>
</feature>
<dbReference type="Gene3D" id="3.10.10.10">
    <property type="entry name" value="HIV Type 1 Reverse Transcriptase, subunit A, domain 1"/>
    <property type="match status" value="1"/>
</dbReference>
<dbReference type="GO" id="GO:0015074">
    <property type="term" value="P:DNA integration"/>
    <property type="evidence" value="ECO:0007669"/>
    <property type="project" value="UniProtKB-KW"/>
</dbReference>
<dbReference type="Pfam" id="PF00665">
    <property type="entry name" value="rve"/>
    <property type="match status" value="1"/>
</dbReference>
<dbReference type="PANTHER" id="PTHR37984:SF5">
    <property type="entry name" value="PROTEIN NYNRIN-LIKE"/>
    <property type="match status" value="1"/>
</dbReference>
<dbReference type="InterPro" id="IPR041588">
    <property type="entry name" value="Integrase_H2C2"/>
</dbReference>
<dbReference type="InterPro" id="IPR001995">
    <property type="entry name" value="Peptidase_A2_cat"/>
</dbReference>
<dbReference type="GO" id="GO:0006508">
    <property type="term" value="P:proteolysis"/>
    <property type="evidence" value="ECO:0007669"/>
    <property type="project" value="InterPro"/>
</dbReference>
<evidence type="ECO:0000256" key="10">
    <source>
        <dbReference type="ARBA" id="ARBA00022918"/>
    </source>
</evidence>
<evidence type="ECO:0000256" key="9">
    <source>
        <dbReference type="ARBA" id="ARBA00022908"/>
    </source>
</evidence>
<dbReference type="InterPro" id="IPR001969">
    <property type="entry name" value="Aspartic_peptidase_AS"/>
</dbReference>
<keyword evidence="13" id="KW-1133">Transmembrane helix</keyword>
<dbReference type="FunFam" id="3.30.420.10:FF:000032">
    <property type="entry name" value="Retrovirus-related Pol polyprotein from transposon 297-like Protein"/>
    <property type="match status" value="1"/>
</dbReference>
<evidence type="ECO:0000256" key="1">
    <source>
        <dbReference type="ARBA" id="ARBA00012493"/>
    </source>
</evidence>
<dbReference type="Gene3D" id="2.40.70.10">
    <property type="entry name" value="Acid Proteases"/>
    <property type="match status" value="1"/>
</dbReference>
<dbReference type="SUPFAM" id="SSF161008">
    <property type="entry name" value="Viral glycoprotein ectodomain-like"/>
    <property type="match status" value="1"/>
</dbReference>
<keyword evidence="13" id="KW-0812">Transmembrane</keyword>
<dbReference type="EMBL" id="KN738408">
    <property type="protein sequence ID" value="KIH54827.1"/>
    <property type="molecule type" value="Genomic_DNA"/>
</dbReference>
<dbReference type="InterPro" id="IPR021109">
    <property type="entry name" value="Peptidase_aspartic_dom_sf"/>
</dbReference>
<dbReference type="Pfam" id="PF17921">
    <property type="entry name" value="Integrase_H2C2"/>
    <property type="match status" value="1"/>
</dbReference>
<evidence type="ECO:0000259" key="14">
    <source>
        <dbReference type="PROSITE" id="PS50175"/>
    </source>
</evidence>
<evidence type="ECO:0000256" key="6">
    <source>
        <dbReference type="ARBA" id="ARBA00022801"/>
    </source>
</evidence>
<evidence type="ECO:0000256" key="4">
    <source>
        <dbReference type="ARBA" id="ARBA00022722"/>
    </source>
</evidence>
<feature type="region of interest" description="Disordered" evidence="12">
    <location>
        <begin position="1817"/>
        <end position="1854"/>
    </location>
</feature>
<keyword evidence="9" id="KW-0229">DNA integration</keyword>
<dbReference type="Gene3D" id="3.30.70.270">
    <property type="match status" value="2"/>
</dbReference>
<protein>
    <recommendedName>
        <fullName evidence="1">RNA-directed DNA polymerase</fullName>
        <ecNumber evidence="1">2.7.7.49</ecNumber>
    </recommendedName>
</protein>
<dbReference type="InterPro" id="IPR000477">
    <property type="entry name" value="RT_dom"/>
</dbReference>
<dbReference type="InterPro" id="IPR043128">
    <property type="entry name" value="Rev_trsase/Diguanyl_cyclase"/>
</dbReference>
<feature type="domain" description="Peptidase A2" evidence="14">
    <location>
        <begin position="652"/>
        <end position="732"/>
    </location>
</feature>
<evidence type="ECO:0000256" key="12">
    <source>
        <dbReference type="SAM" id="MobiDB-lite"/>
    </source>
</evidence>
<dbReference type="FunFam" id="3.10.20.370:FF:000001">
    <property type="entry name" value="Retrovirus-related Pol polyprotein from transposon 17.6-like protein"/>
    <property type="match status" value="1"/>
</dbReference>
<dbReference type="SUPFAM" id="SSF53098">
    <property type="entry name" value="Ribonuclease H-like"/>
    <property type="match status" value="1"/>
</dbReference>
<keyword evidence="8" id="KW-0694">RNA-binding</keyword>
<dbReference type="InterPro" id="IPR012337">
    <property type="entry name" value="RNaseH-like_sf"/>
</dbReference>
<reference evidence="17 18" key="1">
    <citation type="submission" date="2013-12" db="EMBL/GenBank/DDBJ databases">
        <title>Draft genome of the parsitic nematode Ancylostoma duodenale.</title>
        <authorList>
            <person name="Mitreva M."/>
        </authorList>
    </citation>
    <scope>NUCLEOTIDE SEQUENCE [LARGE SCALE GENOMIC DNA]</scope>
    <source>
        <strain evidence="17 18">Zhejiang</strain>
    </source>
</reference>
<dbReference type="PANTHER" id="PTHR37984">
    <property type="entry name" value="PROTEIN CBG26694"/>
    <property type="match status" value="1"/>
</dbReference>
<keyword evidence="13" id="KW-0472">Membrane</keyword>
<dbReference type="SUPFAM" id="SSF56672">
    <property type="entry name" value="DNA/RNA polymerases"/>
    <property type="match status" value="1"/>
</dbReference>
<feature type="domain" description="Integrase catalytic" evidence="16">
    <location>
        <begin position="1532"/>
        <end position="1691"/>
    </location>
</feature>
<evidence type="ECO:0000256" key="11">
    <source>
        <dbReference type="ARBA" id="ARBA00023268"/>
    </source>
</evidence>
<dbReference type="Pfam" id="PF24664">
    <property type="entry name" value="Monjiviricetes_fusion"/>
    <property type="match status" value="1"/>
</dbReference>
<keyword evidence="10" id="KW-0695">RNA-directed DNA polymerase</keyword>
<dbReference type="FunFam" id="1.10.340.70:FF:000001">
    <property type="entry name" value="Retrovirus-related Pol polyprotein from transposon gypsy-like Protein"/>
    <property type="match status" value="1"/>
</dbReference>
<dbReference type="GO" id="GO:0003723">
    <property type="term" value="F:RNA binding"/>
    <property type="evidence" value="ECO:0007669"/>
    <property type="project" value="UniProtKB-KW"/>
</dbReference>
<dbReference type="GO" id="GO:0042575">
    <property type="term" value="C:DNA polymerase complex"/>
    <property type="evidence" value="ECO:0007669"/>
    <property type="project" value="UniProtKB-ARBA"/>
</dbReference>
<dbReference type="CDD" id="cd01647">
    <property type="entry name" value="RT_LTR"/>
    <property type="match status" value="1"/>
</dbReference>
<keyword evidence="2" id="KW-0808">Transferase</keyword>
<feature type="transmembrane region" description="Helical" evidence="13">
    <location>
        <begin position="503"/>
        <end position="523"/>
    </location>
</feature>
<dbReference type="CDD" id="cd09274">
    <property type="entry name" value="RNase_HI_RT_Ty3"/>
    <property type="match status" value="1"/>
</dbReference>
<keyword evidence="4" id="KW-0540">Nuclease</keyword>
<evidence type="ECO:0000256" key="7">
    <source>
        <dbReference type="ARBA" id="ARBA00022842"/>
    </source>
</evidence>
<dbReference type="InterPro" id="IPR050951">
    <property type="entry name" value="Retrovirus_Pol_polyprotein"/>
</dbReference>
<organism evidence="17 18">
    <name type="scientific">Ancylostoma duodenale</name>
    <dbReference type="NCBI Taxonomy" id="51022"/>
    <lineage>
        <taxon>Eukaryota</taxon>
        <taxon>Metazoa</taxon>
        <taxon>Ecdysozoa</taxon>
        <taxon>Nematoda</taxon>
        <taxon>Chromadorea</taxon>
        <taxon>Rhabditida</taxon>
        <taxon>Rhabditina</taxon>
        <taxon>Rhabditomorpha</taxon>
        <taxon>Strongyloidea</taxon>
        <taxon>Ancylostomatidae</taxon>
        <taxon>Ancylostomatinae</taxon>
        <taxon>Ancylostoma</taxon>
    </lineage>
</organism>
<dbReference type="PROSITE" id="PS50878">
    <property type="entry name" value="RT_POL"/>
    <property type="match status" value="1"/>
</dbReference>
<evidence type="ECO:0000313" key="17">
    <source>
        <dbReference type="EMBL" id="KIH54827.1"/>
    </source>
</evidence>
<dbReference type="Proteomes" id="UP000054047">
    <property type="component" value="Unassembled WGS sequence"/>
</dbReference>
<dbReference type="GO" id="GO:0004190">
    <property type="term" value="F:aspartic-type endopeptidase activity"/>
    <property type="evidence" value="ECO:0007669"/>
    <property type="project" value="InterPro"/>
</dbReference>
<sequence length="1854" mass="210087">MAHCHVQDNRCKMTHGTVIWNTSPEASSACKFVKATDGVAYVTPTHVVMDSIQSAFTYKNITFNPIQIASWCLPNNSVAMDNGVFISLPEMHNFNPRTVFSQYPTLVQEINQKHFNASKILHLLNTVYQGKIRRTRNSSSIFENDLTNGEHISLINTVFELLDSAAFPKPFKYKPFPRRRPRSLTNINNHKELSTILFRNKDHLLNKFIGNDSTTVAQHIALNTEPDFTLLNNDPSLTHEQRQDHRHYELNTKMQFLKIKLEEVIKHDFNYLFDRICALTNFKIQSIKSIAQINPTSAARMLLNRNDIFAIHAGDVLMISKCKEVHVDEIYLNHNVNGVCYLYTPVRVGKTIYFVHPGTRDLTVQSPQADCGHLPYGIYNDGTNHYKSPSGYTHVSHIHMNLPNDVVTQDFVFNSPPIFHSDLAKLATDVYLIKNRLNSINTLSSSSTKMQKEIGLLDSMSEELEKETVHTIEYIESNAGDILQSQKEKILHSVGLHSFVRTIVYIVLFVIVIILLALLYWYFNFIRIIFHFVTQPICVFLSMLLTKITTRTRPTPSDSNPPNDRPKAIAKRINPKNPLVAYSCEDETINVRYSKPQEVSIDLEAPSTSSSSRNPRPSKQPFLSFLPNVSQIERTDTTSTIYIPLIVDELSTVALFDTGAAITVISERLARKLKRIMEPPVISEGIAANGTSIKLIGQVHFVLKVGKKSIESSAFVAEDDQCSADLLLGNDTIRQFANKVSIDYKVREITFDQEVIPIITLGEPNSSDFSAPVYLLSHTILRPQTDNVVLGSLRSSFPNKWEFFVQDDPTIHLPYNVVIGKTLSCPELEGTVVLRIFNGNFSPVNLNRGKLIATATYVGKEMEWPPIFSVYPSINQLENPTNFQKTLEYVPKEADVSEEMPIFPSGNPLPLINRIRINRSLLSSDQSYQFNSLLEKYHKCFVGDDGDLGLYTGPITHKINFISHAKAPTQRPYRVPLEKRSEIKRQIEEMLRTRIIEPSTSKFASPIVLVRKGSNKDQWRFTVDYRQINAITESETYCIPHVQDIIDLTSGKEIYTVLDFKSGFFQIPLEKKHKERTAFSSFLGLYQFTVMAQGLKGAPGTFQRVANNLIRELKACCFAYIDDIIIASQSIEEHFQDLEEVFIRILNFGMKLTAEKCSFFQTEVSYLGVLLSKNGTRLNPEKTASIANLPRPNDAKAVKSFLGAASYFRRFIPRFSFIATPLNNLLTKNAQFIWTDDHENAFLTLKRALVRAPLLVPPTLGQPYIIHTDASTIGIGACLLQKNPTTDREHPIAYCSRPLTKHEKNYAVIELEALAIVFALKHFYPYVANASITLVTDHAPLKSLMHRSDLVGRLAKYQMTIQAYDMKIEYRAGKHNTLCDFLSRYPVMNVNSIQINSLPTLQEIQRSQLQSQYRGLIQFLLGKTEDPPAKFAQQLDKYSIFNNTLYSNLHGSPKLLVPDRSMQIKIIAVFHDNPLIGSHLGIRKTYKSVSSKYFWPRIYNDIAKYVKTCTVCQKVKTPSGNIIREELGSFPIPQRPFERIHTDIVGPLPQCIYGNKFISITVCAFSKFIICTPLPNQTTDMVIKALINDVISKHGIPNDIVSDRGSNYTSDLFAQLNKTLGISNNFTTSYNHKANGQVERLVKVITDSLTSYCSQAKDLWSDFLQPIVFAYNCSVNDTTGYSPFYVIFGRHPITWCDIIHQLPSRLSFATDSFSDQFEMALKTTIIDVGTQIAEKTVNYKSGYDFQHKVVSKDISIGDLVLLRDDTVRPKFTNQWKGPFEVTQISRPNITIVSVICPSRPQTVHIDRLKLYCARPTSPTEIPKDVGQPTRRSQRLLNKQNPSSLPAEQTVEKSQ</sequence>
<keyword evidence="11" id="KW-0511">Multifunctional enzyme</keyword>
<dbReference type="Pfam" id="PF00078">
    <property type="entry name" value="RVT_1"/>
    <property type="match status" value="1"/>
</dbReference>
<dbReference type="InterPro" id="IPR001584">
    <property type="entry name" value="Integrase_cat-core"/>
</dbReference>
<dbReference type="FunFam" id="3.30.70.270:FF:000020">
    <property type="entry name" value="Transposon Tf2-6 polyprotein-like Protein"/>
    <property type="match status" value="1"/>
</dbReference>
<keyword evidence="6" id="KW-0378">Hydrolase</keyword>
<keyword evidence="18" id="KW-1185">Reference proteome</keyword>
<evidence type="ECO:0000259" key="16">
    <source>
        <dbReference type="PROSITE" id="PS50994"/>
    </source>
</evidence>
<dbReference type="PROSITE" id="PS00141">
    <property type="entry name" value="ASP_PROTEASE"/>
    <property type="match status" value="1"/>
</dbReference>
<accession>A0A0C2CYC3</accession>
<evidence type="ECO:0000256" key="3">
    <source>
        <dbReference type="ARBA" id="ARBA00022695"/>
    </source>
</evidence>
<dbReference type="EC" id="2.7.7.49" evidence="1"/>
<dbReference type="Gene3D" id="1.20.5.1890">
    <property type="match status" value="1"/>
</dbReference>